<protein>
    <recommendedName>
        <fullName evidence="6 19">Adenosylcobinamide-GDP ribazoletransferase</fullName>
        <ecNumber evidence="5 19">2.7.8.26</ecNumber>
    </recommendedName>
    <alternativeName>
        <fullName evidence="16 19">Cobalamin synthase</fullName>
    </alternativeName>
    <alternativeName>
        <fullName evidence="15 19">Cobalamin-5'-phosphate synthase</fullName>
    </alternativeName>
</protein>
<evidence type="ECO:0000256" key="2">
    <source>
        <dbReference type="ARBA" id="ARBA00004651"/>
    </source>
</evidence>
<name>A0ABT7XUP1_9NEIS</name>
<comment type="caution">
    <text evidence="20">The sequence shown here is derived from an EMBL/GenBank/DDBJ whole genome shotgun (WGS) entry which is preliminary data.</text>
</comment>
<keyword evidence="11 19" id="KW-0460">Magnesium</keyword>
<feature type="transmembrane region" description="Helical" evidence="19">
    <location>
        <begin position="191"/>
        <end position="218"/>
    </location>
</feature>
<keyword evidence="13 19" id="KW-0472">Membrane</keyword>
<evidence type="ECO:0000256" key="10">
    <source>
        <dbReference type="ARBA" id="ARBA00022692"/>
    </source>
</evidence>
<dbReference type="PANTHER" id="PTHR34148:SF1">
    <property type="entry name" value="ADENOSYLCOBINAMIDE-GDP RIBAZOLETRANSFERASE"/>
    <property type="match status" value="1"/>
</dbReference>
<evidence type="ECO:0000256" key="5">
    <source>
        <dbReference type="ARBA" id="ARBA00013200"/>
    </source>
</evidence>
<evidence type="ECO:0000256" key="3">
    <source>
        <dbReference type="ARBA" id="ARBA00004663"/>
    </source>
</evidence>
<evidence type="ECO:0000256" key="4">
    <source>
        <dbReference type="ARBA" id="ARBA00010561"/>
    </source>
</evidence>
<dbReference type="EMBL" id="JAUEDK010000072">
    <property type="protein sequence ID" value="MDN0077520.1"/>
    <property type="molecule type" value="Genomic_DNA"/>
</dbReference>
<feature type="transmembrane region" description="Helical" evidence="19">
    <location>
        <begin position="230"/>
        <end position="252"/>
    </location>
</feature>
<evidence type="ECO:0000313" key="21">
    <source>
        <dbReference type="Proteomes" id="UP001168540"/>
    </source>
</evidence>
<dbReference type="GO" id="GO:0051073">
    <property type="term" value="F:adenosylcobinamide-GDP ribazoletransferase activity"/>
    <property type="evidence" value="ECO:0007669"/>
    <property type="project" value="UniProtKB-EC"/>
</dbReference>
<comment type="catalytic activity">
    <reaction evidence="18 19">
        <text>alpha-ribazole 5'-phosphate + adenosylcob(III)inamide-GDP = adenosylcob(III)alamin 5'-phosphate + GMP + H(+)</text>
        <dbReference type="Rhea" id="RHEA:23560"/>
        <dbReference type="ChEBI" id="CHEBI:15378"/>
        <dbReference type="ChEBI" id="CHEBI:57918"/>
        <dbReference type="ChEBI" id="CHEBI:58115"/>
        <dbReference type="ChEBI" id="CHEBI:60487"/>
        <dbReference type="ChEBI" id="CHEBI:60493"/>
        <dbReference type="EC" id="2.7.8.26"/>
    </reaction>
</comment>
<evidence type="ECO:0000256" key="13">
    <source>
        <dbReference type="ARBA" id="ARBA00023136"/>
    </source>
</evidence>
<evidence type="ECO:0000256" key="15">
    <source>
        <dbReference type="ARBA" id="ARBA00032605"/>
    </source>
</evidence>
<keyword evidence="8 19" id="KW-0169">Cobalamin biosynthesis</keyword>
<evidence type="ECO:0000256" key="7">
    <source>
        <dbReference type="ARBA" id="ARBA00022475"/>
    </source>
</evidence>
<dbReference type="HAMAP" id="MF_00719">
    <property type="entry name" value="CobS"/>
    <property type="match status" value="1"/>
</dbReference>
<feature type="transmembrane region" description="Helical" evidence="19">
    <location>
        <begin position="117"/>
        <end position="140"/>
    </location>
</feature>
<keyword evidence="9 19" id="KW-0808">Transferase</keyword>
<accession>A0ABT7XUP1</accession>
<evidence type="ECO:0000256" key="17">
    <source>
        <dbReference type="ARBA" id="ARBA00048623"/>
    </source>
</evidence>
<comment type="catalytic activity">
    <reaction evidence="17 19">
        <text>alpha-ribazole + adenosylcob(III)inamide-GDP = adenosylcob(III)alamin + GMP + H(+)</text>
        <dbReference type="Rhea" id="RHEA:16049"/>
        <dbReference type="ChEBI" id="CHEBI:10329"/>
        <dbReference type="ChEBI" id="CHEBI:15378"/>
        <dbReference type="ChEBI" id="CHEBI:18408"/>
        <dbReference type="ChEBI" id="CHEBI:58115"/>
        <dbReference type="ChEBI" id="CHEBI:60487"/>
        <dbReference type="EC" id="2.7.8.26"/>
    </reaction>
</comment>
<dbReference type="Proteomes" id="UP001168540">
    <property type="component" value="Unassembled WGS sequence"/>
</dbReference>
<keyword evidence="12 19" id="KW-1133">Transmembrane helix</keyword>
<reference evidence="20" key="1">
    <citation type="submission" date="2023-06" db="EMBL/GenBank/DDBJ databases">
        <authorList>
            <person name="Zhang S."/>
        </authorList>
    </citation>
    <scope>NUCLEOTIDE SEQUENCE</scope>
    <source>
        <strain evidence="20">SG2303</strain>
    </source>
</reference>
<evidence type="ECO:0000256" key="19">
    <source>
        <dbReference type="HAMAP-Rule" id="MF_00719"/>
    </source>
</evidence>
<sequence>MPEASLPRPGRLTGLILALQFLTRLPTPQLKAFHPSWLAASARWFAVVGLLVGALLALAALAGSRIDPWLGALVALVAWVWVTGGLHLDGLGDLADALGASHRDPARFHAVLKDPHVGSFGVLALVLAVLAKLLLLMLLLKAGAPLWGLLLLPAWTRLFAVAWSATLPPLAGGSGERFGWQSHWPSLSVNLVLLTGLSVWLAPVLLAAPLAGLAWWAFLRRRLGGMTGDCLGAGIELCEILLLLLLVIAPHLPA</sequence>
<evidence type="ECO:0000256" key="16">
    <source>
        <dbReference type="ARBA" id="ARBA00032853"/>
    </source>
</evidence>
<keyword evidence="10 19" id="KW-0812">Transmembrane</keyword>
<comment type="pathway">
    <text evidence="3 19">Cofactor biosynthesis; adenosylcobalamin biosynthesis; adenosylcobalamin from cob(II)yrinate a,c-diamide: step 7/7.</text>
</comment>
<evidence type="ECO:0000256" key="14">
    <source>
        <dbReference type="ARBA" id="ARBA00025228"/>
    </source>
</evidence>
<dbReference type="NCBIfam" id="TIGR00317">
    <property type="entry name" value="cobS"/>
    <property type="match status" value="1"/>
</dbReference>
<feature type="transmembrane region" description="Helical" evidence="19">
    <location>
        <begin position="42"/>
        <end position="62"/>
    </location>
</feature>
<dbReference type="Pfam" id="PF02654">
    <property type="entry name" value="CobS"/>
    <property type="match status" value="1"/>
</dbReference>
<dbReference type="EC" id="2.7.8.26" evidence="5 19"/>
<feature type="transmembrane region" description="Helical" evidence="19">
    <location>
        <begin position="147"/>
        <end position="171"/>
    </location>
</feature>
<evidence type="ECO:0000313" key="20">
    <source>
        <dbReference type="EMBL" id="MDN0077520.1"/>
    </source>
</evidence>
<keyword evidence="21" id="KW-1185">Reference proteome</keyword>
<comment type="function">
    <text evidence="14 19">Joins adenosylcobinamide-GDP and alpha-ribazole to generate adenosylcobalamin (Ado-cobalamin). Also synthesizes adenosylcobalamin 5'-phosphate from adenosylcobinamide-GDP and alpha-ribazole 5'-phosphate.</text>
</comment>
<organism evidence="20 21">
    <name type="scientific">Crenobacter oryzisoli</name>
    <dbReference type="NCBI Taxonomy" id="3056844"/>
    <lineage>
        <taxon>Bacteria</taxon>
        <taxon>Pseudomonadati</taxon>
        <taxon>Pseudomonadota</taxon>
        <taxon>Betaproteobacteria</taxon>
        <taxon>Neisseriales</taxon>
        <taxon>Neisseriaceae</taxon>
        <taxon>Crenobacter</taxon>
    </lineage>
</organism>
<dbReference type="RefSeq" id="WP_289832153.1">
    <property type="nucleotide sequence ID" value="NZ_JAUEDK010000072.1"/>
</dbReference>
<gene>
    <name evidence="19 20" type="primary">cobS</name>
    <name evidence="20" type="ORF">QU481_22105</name>
</gene>
<evidence type="ECO:0000256" key="12">
    <source>
        <dbReference type="ARBA" id="ARBA00022989"/>
    </source>
</evidence>
<evidence type="ECO:0000256" key="9">
    <source>
        <dbReference type="ARBA" id="ARBA00022679"/>
    </source>
</evidence>
<comment type="subcellular location">
    <subcellularLocation>
        <location evidence="2 19">Cell membrane</location>
        <topology evidence="2 19">Multi-pass membrane protein</topology>
    </subcellularLocation>
</comment>
<evidence type="ECO:0000256" key="8">
    <source>
        <dbReference type="ARBA" id="ARBA00022573"/>
    </source>
</evidence>
<proteinExistence type="inferred from homology"/>
<evidence type="ECO:0000256" key="1">
    <source>
        <dbReference type="ARBA" id="ARBA00001946"/>
    </source>
</evidence>
<keyword evidence="7 19" id="KW-1003">Cell membrane</keyword>
<evidence type="ECO:0000256" key="11">
    <source>
        <dbReference type="ARBA" id="ARBA00022842"/>
    </source>
</evidence>
<evidence type="ECO:0000256" key="6">
    <source>
        <dbReference type="ARBA" id="ARBA00015850"/>
    </source>
</evidence>
<feature type="transmembrane region" description="Helical" evidence="19">
    <location>
        <begin position="69"/>
        <end position="88"/>
    </location>
</feature>
<dbReference type="InterPro" id="IPR003805">
    <property type="entry name" value="CobS"/>
</dbReference>
<evidence type="ECO:0000256" key="18">
    <source>
        <dbReference type="ARBA" id="ARBA00049504"/>
    </source>
</evidence>
<comment type="similarity">
    <text evidence="4 19">Belongs to the CobS family.</text>
</comment>
<dbReference type="PANTHER" id="PTHR34148">
    <property type="entry name" value="ADENOSYLCOBINAMIDE-GDP RIBAZOLETRANSFERASE"/>
    <property type="match status" value="1"/>
</dbReference>
<comment type="cofactor">
    <cofactor evidence="1 19">
        <name>Mg(2+)</name>
        <dbReference type="ChEBI" id="CHEBI:18420"/>
    </cofactor>
</comment>